<keyword evidence="3" id="KW-1185">Reference proteome</keyword>
<dbReference type="Proteomes" id="UP000299102">
    <property type="component" value="Unassembled WGS sequence"/>
</dbReference>
<feature type="region of interest" description="Disordered" evidence="1">
    <location>
        <begin position="391"/>
        <end position="445"/>
    </location>
</feature>
<feature type="compositionally biased region" description="Basic residues" evidence="1">
    <location>
        <begin position="393"/>
        <end position="404"/>
    </location>
</feature>
<evidence type="ECO:0000313" key="3">
    <source>
        <dbReference type="Proteomes" id="UP000299102"/>
    </source>
</evidence>
<feature type="region of interest" description="Disordered" evidence="1">
    <location>
        <begin position="302"/>
        <end position="323"/>
    </location>
</feature>
<organism evidence="2 3">
    <name type="scientific">Eumeta variegata</name>
    <name type="common">Bagworm moth</name>
    <name type="synonym">Eumeta japonica</name>
    <dbReference type="NCBI Taxonomy" id="151549"/>
    <lineage>
        <taxon>Eukaryota</taxon>
        <taxon>Metazoa</taxon>
        <taxon>Ecdysozoa</taxon>
        <taxon>Arthropoda</taxon>
        <taxon>Hexapoda</taxon>
        <taxon>Insecta</taxon>
        <taxon>Pterygota</taxon>
        <taxon>Neoptera</taxon>
        <taxon>Endopterygota</taxon>
        <taxon>Lepidoptera</taxon>
        <taxon>Glossata</taxon>
        <taxon>Ditrysia</taxon>
        <taxon>Tineoidea</taxon>
        <taxon>Psychidae</taxon>
        <taxon>Oiketicinae</taxon>
        <taxon>Eumeta</taxon>
    </lineage>
</organism>
<dbReference type="EMBL" id="BGZK01001345">
    <property type="protein sequence ID" value="GBP77773.1"/>
    <property type="molecule type" value="Genomic_DNA"/>
</dbReference>
<proteinExistence type="predicted"/>
<accession>A0A4C1YS15</accession>
<name>A0A4C1YS15_EUMVA</name>
<gene>
    <name evidence="2" type="ORF">EVAR_98467_1</name>
</gene>
<evidence type="ECO:0000313" key="2">
    <source>
        <dbReference type="EMBL" id="GBP77773.1"/>
    </source>
</evidence>
<comment type="caution">
    <text evidence="2">The sequence shown here is derived from an EMBL/GenBank/DDBJ whole genome shotgun (WGS) entry which is preliminary data.</text>
</comment>
<reference evidence="2 3" key="1">
    <citation type="journal article" date="2019" name="Commun. Biol.">
        <title>The bagworm genome reveals a unique fibroin gene that provides high tensile strength.</title>
        <authorList>
            <person name="Kono N."/>
            <person name="Nakamura H."/>
            <person name="Ohtoshi R."/>
            <person name="Tomita M."/>
            <person name="Numata K."/>
            <person name="Arakawa K."/>
        </authorList>
    </citation>
    <scope>NUCLEOTIDE SEQUENCE [LARGE SCALE GENOMIC DNA]</scope>
</reference>
<dbReference type="AlphaFoldDB" id="A0A4C1YS15"/>
<evidence type="ECO:0000256" key="1">
    <source>
        <dbReference type="SAM" id="MobiDB-lite"/>
    </source>
</evidence>
<protein>
    <submittedName>
        <fullName evidence="2">Uncharacterized protein</fullName>
    </submittedName>
</protein>
<sequence>MSTTDVSDIPPLMWKRGATTEHLLRLACFSVARRSGAEGQETNRIRAALSHKCALIRVRRDAPRFGRGRDCSLAECLLRMARIYAQRFGKLRTPVDTDADGCLTRAIDLPVHSPSWRSAKTESRAQHSKVRRATKIPFRNCLSRSDTPKYTIAGARCGRGGWAGRWGKNRKIPTAKKEKRQRSVAGIDNLELSRSAHPRISDWGAASGYLEKKLISFKTRLIQKILTKTPIFITLLYLMYPINPGFIQIETVPVAVRESKVRRKAGPSVETGAVIECGTGILIENVVSGSSERGTSELICQTSREGRGGRSLPQKSPGRCPRELADDTRPYLCVGVIILIRGLQHSSETKESISGSGYGVIFHNKLFDIRAGVRGAPAAAAGGANIAFMLIPRGKHTRTTRPRPPRPPSPRSRPRTALKSESGCSREAPGDERHRARAPRPIHGQ</sequence>
<feature type="compositionally biased region" description="Basic residues" evidence="1">
    <location>
        <begin position="435"/>
        <end position="445"/>
    </location>
</feature>